<proteinExistence type="predicted"/>
<evidence type="ECO:0000256" key="2">
    <source>
        <dbReference type="SAM" id="Phobius"/>
    </source>
</evidence>
<feature type="transmembrane region" description="Helical" evidence="2">
    <location>
        <begin position="217"/>
        <end position="242"/>
    </location>
</feature>
<reference evidence="3 4" key="1">
    <citation type="submission" date="2019-07" db="EMBL/GenBank/DDBJ databases">
        <title>Finished genome of Venturia effusa.</title>
        <authorList>
            <person name="Young C.A."/>
            <person name="Cox M.P."/>
            <person name="Ganley A.R.D."/>
            <person name="David W.J."/>
        </authorList>
    </citation>
    <scope>NUCLEOTIDE SEQUENCE [LARGE SCALE GENOMIC DNA]</scope>
    <source>
        <strain evidence="4">albino</strain>
    </source>
</reference>
<evidence type="ECO:0000313" key="3">
    <source>
        <dbReference type="EMBL" id="QDS73239.1"/>
    </source>
</evidence>
<dbReference type="Proteomes" id="UP000316270">
    <property type="component" value="Chromosome 9"/>
</dbReference>
<feature type="transmembrane region" description="Helical" evidence="2">
    <location>
        <begin position="133"/>
        <end position="155"/>
    </location>
</feature>
<keyword evidence="4" id="KW-1185">Reference proteome</keyword>
<evidence type="ECO:0000256" key="1">
    <source>
        <dbReference type="SAM" id="MobiDB-lite"/>
    </source>
</evidence>
<organism evidence="3 4">
    <name type="scientific">Venturia effusa</name>
    <dbReference type="NCBI Taxonomy" id="50376"/>
    <lineage>
        <taxon>Eukaryota</taxon>
        <taxon>Fungi</taxon>
        <taxon>Dikarya</taxon>
        <taxon>Ascomycota</taxon>
        <taxon>Pezizomycotina</taxon>
        <taxon>Dothideomycetes</taxon>
        <taxon>Pleosporomycetidae</taxon>
        <taxon>Venturiales</taxon>
        <taxon>Venturiaceae</taxon>
        <taxon>Venturia</taxon>
    </lineage>
</organism>
<dbReference type="AlphaFoldDB" id="A0A517LC72"/>
<dbReference type="EMBL" id="CP042193">
    <property type="protein sequence ID" value="QDS73239.1"/>
    <property type="molecule type" value="Genomic_DNA"/>
</dbReference>
<keyword evidence="2" id="KW-1133">Transmembrane helix</keyword>
<gene>
    <name evidence="3" type="ORF">FKW77_004013</name>
</gene>
<keyword evidence="2" id="KW-0472">Membrane</keyword>
<accession>A0A517LC72</accession>
<feature type="region of interest" description="Disordered" evidence="1">
    <location>
        <begin position="18"/>
        <end position="63"/>
    </location>
</feature>
<name>A0A517LC72_9PEZI</name>
<sequence length="251" mass="27644">MDDEISAQFASVDAQIEQARDQNQADNIGPMRTLDGSLSQSSKRSHARTWPESSSTKPKGAPKNLEDLLQRQLDFVQTIATSPEPAELIWIESFFPAVIVLASFGGSITFSVIPSQLENSHNTRIGNQEVRNFLALAWLFFALALGTASTGQLVLTFHRENIEKRFQGQGISTERWARQAVWLICSFPISLVLQLLVLAAFLFLALVIAAYSPAVGWTAVGFASAGIVGAVPVWFFQSYTFVCSFPPFKKK</sequence>
<dbReference type="OrthoDB" id="10530743at2759"/>
<feature type="transmembrane region" description="Helical" evidence="2">
    <location>
        <begin position="181"/>
        <end position="211"/>
    </location>
</feature>
<feature type="transmembrane region" description="Helical" evidence="2">
    <location>
        <begin position="94"/>
        <end position="113"/>
    </location>
</feature>
<protein>
    <submittedName>
        <fullName evidence="3">Uncharacterized protein</fullName>
    </submittedName>
</protein>
<keyword evidence="2" id="KW-0812">Transmembrane</keyword>
<evidence type="ECO:0000313" key="4">
    <source>
        <dbReference type="Proteomes" id="UP000316270"/>
    </source>
</evidence>